<dbReference type="RefSeq" id="WP_377162253.1">
    <property type="nucleotide sequence ID" value="NZ_JBHSMQ010000001.1"/>
</dbReference>
<comment type="caution">
    <text evidence="8">The sequence shown here is derived from an EMBL/GenBank/DDBJ whole genome shotgun (WGS) entry which is preliminary data.</text>
</comment>
<sequence length="418" mass="44201">MKWLKNLYVQVLVGIVLGILMGAFWPAEAVPLKTLGVAFVNAVKMLIAPIIFCTVVHGIAGMGDLKKLGSVGWKALVYFEVVTTVALVIGLMVARVVQPGSGMHMNPAEIVLSAEDQKDFDTYTKAGEKVTVVGHLMQIIPKTFVSAFSEGEILQVLLIAILSGVALARMGHHARPVVDLLHAVSQMFFGIVGIVTKAAPLAAFGAMAFVIGKYGFGALGNLMLLMGCVYLTCVLFVFVVLGAIAWWNGFSLWKVLKHIKEELLLTLGTSSSEAALPGLMRKMEKSGCSQGVVGIVLPAGYSFNLDGTSIYLTMAALFVAQATDTPLSLAQELGILGILLLTSKGAAAVTGGGFITLAATLGATHTIPVAGLALILGIDRFLSEARAITNLIGNTLAMLVVAKWENEFDAEKGKMLLR</sequence>
<reference evidence="9" key="1">
    <citation type="journal article" date="2019" name="Int. J. Syst. Evol. Microbiol.">
        <title>The Global Catalogue of Microorganisms (GCM) 10K type strain sequencing project: providing services to taxonomists for standard genome sequencing and annotation.</title>
        <authorList>
            <consortium name="The Broad Institute Genomics Platform"/>
            <consortium name="The Broad Institute Genome Sequencing Center for Infectious Disease"/>
            <person name="Wu L."/>
            <person name="Ma J."/>
        </authorList>
    </citation>
    <scope>NUCLEOTIDE SEQUENCE [LARGE SCALE GENOMIC DNA]</scope>
    <source>
        <strain evidence="9">CGMCC 4.1469</strain>
    </source>
</reference>
<dbReference type="Proteomes" id="UP001596052">
    <property type="component" value="Unassembled WGS sequence"/>
</dbReference>
<keyword evidence="9" id="KW-1185">Reference proteome</keyword>
<dbReference type="InterPro" id="IPR001991">
    <property type="entry name" value="Na-dicarboxylate_symporter"/>
</dbReference>
<dbReference type="PROSITE" id="PS00714">
    <property type="entry name" value="NA_DICARBOXYL_SYMP_2"/>
    <property type="match status" value="1"/>
</dbReference>
<dbReference type="NCBIfam" id="NF002461">
    <property type="entry name" value="PRK01663.1"/>
    <property type="match status" value="1"/>
</dbReference>
<name>A0ABW0KJ45_9BACT</name>
<accession>A0ABW0KJ45</accession>
<evidence type="ECO:0000313" key="9">
    <source>
        <dbReference type="Proteomes" id="UP001596052"/>
    </source>
</evidence>
<evidence type="ECO:0000256" key="1">
    <source>
        <dbReference type="ARBA" id="ARBA00004141"/>
    </source>
</evidence>
<dbReference type="InterPro" id="IPR036458">
    <property type="entry name" value="Na:dicarbo_symporter_sf"/>
</dbReference>
<feature type="transmembrane region" description="Helical" evidence="7">
    <location>
        <begin position="7"/>
        <end position="25"/>
    </location>
</feature>
<evidence type="ECO:0000256" key="4">
    <source>
        <dbReference type="ARBA" id="ARBA00022847"/>
    </source>
</evidence>
<feature type="transmembrane region" description="Helical" evidence="7">
    <location>
        <begin position="75"/>
        <end position="97"/>
    </location>
</feature>
<dbReference type="InterPro" id="IPR018107">
    <property type="entry name" value="Na-dicarboxylate_symporter_CS"/>
</dbReference>
<evidence type="ECO:0000256" key="6">
    <source>
        <dbReference type="ARBA" id="ARBA00023136"/>
    </source>
</evidence>
<gene>
    <name evidence="8" type="primary">dctA</name>
    <name evidence="8" type="ORF">ACFQDI_00440</name>
</gene>
<feature type="transmembrane region" description="Helical" evidence="7">
    <location>
        <begin position="183"/>
        <end position="211"/>
    </location>
</feature>
<dbReference type="Pfam" id="PF00375">
    <property type="entry name" value="SDF"/>
    <property type="match status" value="1"/>
</dbReference>
<feature type="transmembrane region" description="Helical" evidence="7">
    <location>
        <begin position="45"/>
        <end position="63"/>
    </location>
</feature>
<evidence type="ECO:0000256" key="5">
    <source>
        <dbReference type="ARBA" id="ARBA00022989"/>
    </source>
</evidence>
<feature type="transmembrane region" description="Helical" evidence="7">
    <location>
        <begin position="223"/>
        <end position="247"/>
    </location>
</feature>
<dbReference type="Gene3D" id="1.10.3860.10">
    <property type="entry name" value="Sodium:dicarboxylate symporter"/>
    <property type="match status" value="1"/>
</dbReference>
<dbReference type="SUPFAM" id="SSF118215">
    <property type="entry name" value="Proton glutamate symport protein"/>
    <property type="match status" value="1"/>
</dbReference>
<keyword evidence="3 7" id="KW-0812">Transmembrane</keyword>
<proteinExistence type="predicted"/>
<dbReference type="PANTHER" id="PTHR42865:SF1">
    <property type="entry name" value="AEROBIC C4-DICARBOXYLATE TRANSPORT PROTEIN"/>
    <property type="match status" value="1"/>
</dbReference>
<dbReference type="EMBL" id="JBHSMQ010000001">
    <property type="protein sequence ID" value="MFC5453304.1"/>
    <property type="molecule type" value="Genomic_DNA"/>
</dbReference>
<evidence type="ECO:0000313" key="8">
    <source>
        <dbReference type="EMBL" id="MFC5453304.1"/>
    </source>
</evidence>
<keyword evidence="5 7" id="KW-1133">Transmembrane helix</keyword>
<keyword evidence="2" id="KW-0813">Transport</keyword>
<feature type="transmembrane region" description="Helical" evidence="7">
    <location>
        <begin position="153"/>
        <end position="171"/>
    </location>
</feature>
<organism evidence="8 9">
    <name type="scientific">Prosthecobacter fluviatilis</name>
    <dbReference type="NCBI Taxonomy" id="445931"/>
    <lineage>
        <taxon>Bacteria</taxon>
        <taxon>Pseudomonadati</taxon>
        <taxon>Verrucomicrobiota</taxon>
        <taxon>Verrucomicrobiia</taxon>
        <taxon>Verrucomicrobiales</taxon>
        <taxon>Verrucomicrobiaceae</taxon>
        <taxon>Prosthecobacter</taxon>
    </lineage>
</organism>
<dbReference type="PRINTS" id="PR00173">
    <property type="entry name" value="EDTRNSPORT"/>
</dbReference>
<evidence type="ECO:0000256" key="7">
    <source>
        <dbReference type="SAM" id="Phobius"/>
    </source>
</evidence>
<comment type="subcellular location">
    <subcellularLocation>
        <location evidence="1">Membrane</location>
        <topology evidence="1">Multi-pass membrane protein</topology>
    </subcellularLocation>
</comment>
<keyword evidence="6 7" id="KW-0472">Membrane</keyword>
<keyword evidence="4" id="KW-0769">Symport</keyword>
<evidence type="ECO:0000256" key="3">
    <source>
        <dbReference type="ARBA" id="ARBA00022692"/>
    </source>
</evidence>
<dbReference type="PANTHER" id="PTHR42865">
    <property type="entry name" value="PROTON/GLUTAMATE-ASPARTATE SYMPORTER"/>
    <property type="match status" value="1"/>
</dbReference>
<evidence type="ECO:0000256" key="2">
    <source>
        <dbReference type="ARBA" id="ARBA00022448"/>
    </source>
</evidence>
<protein>
    <submittedName>
        <fullName evidence="8">C4-dicarboxylate transporter DctA</fullName>
    </submittedName>
</protein>